<keyword evidence="1" id="KW-1133">Transmembrane helix</keyword>
<protein>
    <submittedName>
        <fullName evidence="2">Uncharacterized protein</fullName>
    </submittedName>
</protein>
<keyword evidence="1" id="KW-0472">Membrane</keyword>
<keyword evidence="1" id="KW-0812">Transmembrane</keyword>
<evidence type="ECO:0000313" key="3">
    <source>
        <dbReference type="Proteomes" id="UP001449795"/>
    </source>
</evidence>
<sequence length="99" mass="11572">MLEFTQSKMIRLKKFCVIWHLTVHFILFSFVEGVLWWRMTKAPHISDAFQHFSKITTWTGMSAIAFIYLSSLIIFAFIPPESCIAPYQSLFLFIGNYAV</sequence>
<dbReference type="Proteomes" id="UP001449795">
    <property type="component" value="Chromosome"/>
</dbReference>
<feature type="transmembrane region" description="Helical" evidence="1">
    <location>
        <begin position="57"/>
        <end position="78"/>
    </location>
</feature>
<name>A0ABZ3D0T3_9PROT</name>
<gene>
    <name evidence="2" type="ORF">AAC691_13725</name>
</gene>
<dbReference type="EMBL" id="CP152276">
    <property type="protein sequence ID" value="XAE41361.1"/>
    <property type="molecule type" value="Genomic_DNA"/>
</dbReference>
<keyword evidence="3" id="KW-1185">Reference proteome</keyword>
<proteinExistence type="predicted"/>
<reference evidence="2 3" key="1">
    <citation type="submission" date="2024-04" db="EMBL/GenBank/DDBJ databases">
        <title>Complete genome sequence of Nguyenibacter vanlangesis HBCM-1154, a strain capable of nitrogen fixation, IAA production, and phosphorus solubilization isolated from sugarcane soil.</title>
        <authorList>
            <person name="MY HANH P."/>
        </authorList>
    </citation>
    <scope>NUCLEOTIDE SEQUENCE [LARGE SCALE GENOMIC DNA]</scope>
    <source>
        <strain evidence="2 3">HBCM 1154</strain>
    </source>
</reference>
<dbReference type="RefSeq" id="WP_342627314.1">
    <property type="nucleotide sequence ID" value="NZ_CP152276.1"/>
</dbReference>
<organism evidence="2 3">
    <name type="scientific">Nguyenibacter vanlangensis</name>
    <dbReference type="NCBI Taxonomy" id="1216886"/>
    <lineage>
        <taxon>Bacteria</taxon>
        <taxon>Pseudomonadati</taxon>
        <taxon>Pseudomonadota</taxon>
        <taxon>Alphaproteobacteria</taxon>
        <taxon>Acetobacterales</taxon>
        <taxon>Acetobacteraceae</taxon>
        <taxon>Nguyenibacter</taxon>
    </lineage>
</organism>
<evidence type="ECO:0000313" key="2">
    <source>
        <dbReference type="EMBL" id="XAE41361.1"/>
    </source>
</evidence>
<accession>A0ABZ3D0T3</accession>
<evidence type="ECO:0000256" key="1">
    <source>
        <dbReference type="SAM" id="Phobius"/>
    </source>
</evidence>
<feature type="transmembrane region" description="Helical" evidence="1">
    <location>
        <begin position="16"/>
        <end position="37"/>
    </location>
</feature>